<sequence>MIPWHLDPDYLGGEIPFPQPAGPELARLVYKTIYGRDFHPGDAVVRDEYLGWVVGKFPDRVIDYYGVTFDYLVPVEEGFNPEVLQVNIIEVEDDGGVYANEWLLFEVDPREFVGKKVLAVPRCCQKRKGTQDRWRVNALVDRRVHGYESLKGPEEFK</sequence>
<reference evidence="1 2" key="1">
    <citation type="submission" date="2016-12" db="EMBL/GenBank/DDBJ databases">
        <title>The genomes of Aspergillus section Nigri reveals drivers in fungal speciation.</title>
        <authorList>
            <consortium name="DOE Joint Genome Institute"/>
            <person name="Vesth T.C."/>
            <person name="Nybo J."/>
            <person name="Theobald S."/>
            <person name="Brandl J."/>
            <person name="Frisvad J.C."/>
            <person name="Nielsen K.F."/>
            <person name="Lyhne E.K."/>
            <person name="Kogle M.E."/>
            <person name="Kuo A."/>
            <person name="Riley R."/>
            <person name="Clum A."/>
            <person name="Nolan M."/>
            <person name="Lipzen A."/>
            <person name="Salamov A."/>
            <person name="Henrissat B."/>
            <person name="Wiebenga A."/>
            <person name="De Vries R.P."/>
            <person name="Grigoriev I.V."/>
            <person name="Mortensen U.H."/>
            <person name="Andersen M.R."/>
            <person name="Baker S.E."/>
        </authorList>
    </citation>
    <scope>NUCLEOTIDE SEQUENCE [LARGE SCALE GENOMIC DNA]</scope>
    <source>
        <strain evidence="1 2">CBS 115572</strain>
    </source>
</reference>
<dbReference type="AlphaFoldDB" id="A0A317VK37"/>
<evidence type="ECO:0000313" key="2">
    <source>
        <dbReference type="Proteomes" id="UP000246702"/>
    </source>
</evidence>
<dbReference type="GeneID" id="37119572"/>
<evidence type="ECO:0000313" key="1">
    <source>
        <dbReference type="EMBL" id="PWY73839.1"/>
    </source>
</evidence>
<dbReference type="OrthoDB" id="5150140at2759"/>
<gene>
    <name evidence="1" type="ORF">BO94DRAFT_627532</name>
</gene>
<comment type="caution">
    <text evidence="1">The sequence shown here is derived from an EMBL/GenBank/DDBJ whole genome shotgun (WGS) entry which is preliminary data.</text>
</comment>
<proteinExistence type="predicted"/>
<organism evidence="1 2">
    <name type="scientific">Aspergillus sclerotioniger CBS 115572</name>
    <dbReference type="NCBI Taxonomy" id="1450535"/>
    <lineage>
        <taxon>Eukaryota</taxon>
        <taxon>Fungi</taxon>
        <taxon>Dikarya</taxon>
        <taxon>Ascomycota</taxon>
        <taxon>Pezizomycotina</taxon>
        <taxon>Eurotiomycetes</taxon>
        <taxon>Eurotiomycetidae</taxon>
        <taxon>Eurotiales</taxon>
        <taxon>Aspergillaceae</taxon>
        <taxon>Aspergillus</taxon>
        <taxon>Aspergillus subgen. Circumdati</taxon>
    </lineage>
</organism>
<dbReference type="Proteomes" id="UP000246702">
    <property type="component" value="Unassembled WGS sequence"/>
</dbReference>
<dbReference type="STRING" id="1450535.A0A317VK37"/>
<dbReference type="EMBL" id="MSFK01000031">
    <property type="protein sequence ID" value="PWY73839.1"/>
    <property type="molecule type" value="Genomic_DNA"/>
</dbReference>
<accession>A0A317VK37</accession>
<name>A0A317VK37_9EURO</name>
<protein>
    <submittedName>
        <fullName evidence="1">Uncharacterized protein</fullName>
    </submittedName>
</protein>
<dbReference type="RefSeq" id="XP_025463591.1">
    <property type="nucleotide sequence ID" value="XM_025617429.1"/>
</dbReference>
<keyword evidence="2" id="KW-1185">Reference proteome</keyword>